<dbReference type="FunFam" id="3.20.20.450:FF:000001">
    <property type="entry name" value="Cyclic di-GMP phosphodiesterase yahA"/>
    <property type="match status" value="1"/>
</dbReference>
<evidence type="ECO:0000313" key="3">
    <source>
        <dbReference type="EMBL" id="KAF3890694.1"/>
    </source>
</evidence>
<dbReference type="Pfam" id="PF00563">
    <property type="entry name" value="EAL"/>
    <property type="match status" value="1"/>
</dbReference>
<reference evidence="3" key="2">
    <citation type="submission" date="2019-11" db="EMBL/GenBank/DDBJ databases">
        <title>Improved Assembly of Tolypothrix boutellei genome.</title>
        <authorList>
            <person name="Sarangi A.N."/>
            <person name="Mukherjee M."/>
            <person name="Ghosh S."/>
            <person name="Singh D."/>
            <person name="Das A."/>
            <person name="Kant S."/>
            <person name="Prusty A."/>
            <person name="Tripathy S."/>
        </authorList>
    </citation>
    <scope>NUCLEOTIDE SEQUENCE</scope>
    <source>
        <strain evidence="3">VB521301</strain>
    </source>
</reference>
<dbReference type="Pfam" id="PF13185">
    <property type="entry name" value="GAF_2"/>
    <property type="match status" value="1"/>
</dbReference>
<comment type="caution">
    <text evidence="3">The sequence shown here is derived from an EMBL/GenBank/DDBJ whole genome shotgun (WGS) entry which is preliminary data.</text>
</comment>
<dbReference type="InterPro" id="IPR029787">
    <property type="entry name" value="Nucleotide_cyclase"/>
</dbReference>
<dbReference type="InterPro" id="IPR003018">
    <property type="entry name" value="GAF"/>
</dbReference>
<protein>
    <submittedName>
        <fullName evidence="3">EAL domain-containing protein</fullName>
    </submittedName>
</protein>
<dbReference type="CDD" id="cd01949">
    <property type="entry name" value="GGDEF"/>
    <property type="match status" value="1"/>
</dbReference>
<dbReference type="FunFam" id="3.30.70.270:FF:000001">
    <property type="entry name" value="Diguanylate cyclase domain protein"/>
    <property type="match status" value="1"/>
</dbReference>
<dbReference type="Pfam" id="PF00990">
    <property type="entry name" value="GGDEF"/>
    <property type="match status" value="1"/>
</dbReference>
<dbReference type="OrthoDB" id="9787983at2"/>
<dbReference type="InterPro" id="IPR029016">
    <property type="entry name" value="GAF-like_dom_sf"/>
</dbReference>
<dbReference type="NCBIfam" id="TIGR00254">
    <property type="entry name" value="GGDEF"/>
    <property type="match status" value="1"/>
</dbReference>
<dbReference type="SMART" id="SM00065">
    <property type="entry name" value="GAF"/>
    <property type="match status" value="1"/>
</dbReference>
<keyword evidence="4" id="KW-1185">Reference proteome</keyword>
<name>A0A8S9TGU5_9CYAN</name>
<dbReference type="SUPFAM" id="SSF141868">
    <property type="entry name" value="EAL domain-like"/>
    <property type="match status" value="1"/>
</dbReference>
<feature type="domain" description="EAL" evidence="1">
    <location>
        <begin position="391"/>
        <end position="642"/>
    </location>
</feature>
<dbReference type="PANTHER" id="PTHR44757">
    <property type="entry name" value="DIGUANYLATE CYCLASE DGCP"/>
    <property type="match status" value="1"/>
</dbReference>
<dbReference type="CDD" id="cd01948">
    <property type="entry name" value="EAL"/>
    <property type="match status" value="1"/>
</dbReference>
<dbReference type="InterPro" id="IPR000160">
    <property type="entry name" value="GGDEF_dom"/>
</dbReference>
<dbReference type="Gene3D" id="3.20.20.450">
    <property type="entry name" value="EAL domain"/>
    <property type="match status" value="1"/>
</dbReference>
<dbReference type="Gene3D" id="3.30.70.270">
    <property type="match status" value="1"/>
</dbReference>
<dbReference type="EMBL" id="JHEG04000001">
    <property type="protein sequence ID" value="KAF3890694.1"/>
    <property type="molecule type" value="Genomic_DNA"/>
</dbReference>
<accession>A0A8S9TGU5</accession>
<dbReference type="InterPro" id="IPR001633">
    <property type="entry name" value="EAL_dom"/>
</dbReference>
<dbReference type="PROSITE" id="PS50887">
    <property type="entry name" value="GGDEF"/>
    <property type="match status" value="1"/>
</dbReference>
<dbReference type="PROSITE" id="PS50883">
    <property type="entry name" value="EAL"/>
    <property type="match status" value="1"/>
</dbReference>
<evidence type="ECO:0000259" key="2">
    <source>
        <dbReference type="PROSITE" id="PS50887"/>
    </source>
</evidence>
<proteinExistence type="predicted"/>
<dbReference type="InterPro" id="IPR052155">
    <property type="entry name" value="Biofilm_reg_signaling"/>
</dbReference>
<dbReference type="InterPro" id="IPR035919">
    <property type="entry name" value="EAL_sf"/>
</dbReference>
<gene>
    <name evidence="3" type="ORF">DA73_0400038575</name>
</gene>
<dbReference type="Gene3D" id="3.30.450.40">
    <property type="match status" value="1"/>
</dbReference>
<dbReference type="SMART" id="SM00052">
    <property type="entry name" value="EAL"/>
    <property type="match status" value="1"/>
</dbReference>
<organism evidence="3 4">
    <name type="scientific">Tolypothrix bouteillei VB521301</name>
    <dbReference type="NCBI Taxonomy" id="1479485"/>
    <lineage>
        <taxon>Bacteria</taxon>
        <taxon>Bacillati</taxon>
        <taxon>Cyanobacteriota</taxon>
        <taxon>Cyanophyceae</taxon>
        <taxon>Nostocales</taxon>
        <taxon>Tolypothrichaceae</taxon>
        <taxon>Tolypothrix</taxon>
    </lineage>
</organism>
<dbReference type="SMART" id="SM00267">
    <property type="entry name" value="GGDEF"/>
    <property type="match status" value="1"/>
</dbReference>
<reference evidence="3" key="1">
    <citation type="journal article" date="2015" name="Genome Announc.">
        <title>Draft Genome Sequence of Tolypothrix boutellei Strain VB521301.</title>
        <authorList>
            <person name="Chandrababunaidu M.M."/>
            <person name="Singh D."/>
            <person name="Sen D."/>
            <person name="Bhan S."/>
            <person name="Das S."/>
            <person name="Gupta A."/>
            <person name="Adhikary S.P."/>
            <person name="Tripathy S."/>
        </authorList>
    </citation>
    <scope>NUCLEOTIDE SEQUENCE</scope>
    <source>
        <strain evidence="3">VB521301</strain>
    </source>
</reference>
<dbReference type="Proteomes" id="UP000029738">
    <property type="component" value="Unassembled WGS sequence"/>
</dbReference>
<sequence>MQRPPEETVTLDNVVITVELSRRLPRPPNLLSENQAMHTLARQMVNQPETMLKSLVEIAIALCHAGTAGVSLLDVTPSGEEVFRWDVLAGTLQQYVGGTTPRNFSPCGTCLDRGGPQLYSYPERYFTYFQATNTPFVEGLVLPLIAEGHALGTIWIVSHDEQQHFDLEDVRVMTSLADFTAAALLLNRRQTKELLVKNAQLEAEVVERQRVEKQLLHLAFHDSLTGLPNRTLFMERLGQKLKRACTGEDLFAVLFLDVDRFKVVNDSLGHTIGDRLLIAIADRLQKCLRSGDLLARLGGDEFAILTEEIKSINDAVQLAERLQQALILPFYIQGYEVFTTLSIGITFSTLGYERPENLLRDADIAMYRAKALGKARYKIFDRAMYTESKKLLQLETDLRRAVERQEFRIYYQPIVSLSTNKIIGFEALLRWQHPKRGLVLPSEFISVAEETGLIVPIDYWVLREACRQMYLWQHQFQDRGLTINVNLSSKQFSQPNLNERIYETLQSTRLDPRSLKVEITESIMMENTAMATKMLWQLKELGIELHIDDFGTGYSSLSYLHQFPLSVLKIDRSFVNRSENSEIVLAIVTLAHNLGMDVIAEGIETLEQREKLRSLKCKYGQGYFFSKPQEASAVEALLAQEVNHVYSPNEYRSCSRMHSK</sequence>
<dbReference type="SUPFAM" id="SSF55073">
    <property type="entry name" value="Nucleotide cyclase"/>
    <property type="match status" value="1"/>
</dbReference>
<dbReference type="RefSeq" id="WP_050045452.1">
    <property type="nucleotide sequence ID" value="NZ_JHEG04000001.1"/>
</dbReference>
<evidence type="ECO:0000259" key="1">
    <source>
        <dbReference type="PROSITE" id="PS50883"/>
    </source>
</evidence>
<dbReference type="AlphaFoldDB" id="A0A8S9TGU5"/>
<dbReference type="InterPro" id="IPR043128">
    <property type="entry name" value="Rev_trsase/Diguanyl_cyclase"/>
</dbReference>
<dbReference type="PANTHER" id="PTHR44757:SF2">
    <property type="entry name" value="BIOFILM ARCHITECTURE MAINTENANCE PROTEIN MBAA"/>
    <property type="match status" value="1"/>
</dbReference>
<feature type="domain" description="GGDEF" evidence="2">
    <location>
        <begin position="249"/>
        <end position="382"/>
    </location>
</feature>
<evidence type="ECO:0000313" key="4">
    <source>
        <dbReference type="Proteomes" id="UP000029738"/>
    </source>
</evidence>
<dbReference type="SUPFAM" id="SSF55781">
    <property type="entry name" value="GAF domain-like"/>
    <property type="match status" value="1"/>
</dbReference>